<dbReference type="RefSeq" id="WP_084660683.1">
    <property type="nucleotide sequence ID" value="NZ_FWWY01000001.1"/>
</dbReference>
<dbReference type="Proteomes" id="UP000192660">
    <property type="component" value="Unassembled WGS sequence"/>
</dbReference>
<dbReference type="PANTHER" id="PTHR35531">
    <property type="entry name" value="INNER MEMBRANE PROTEIN YBCI-RELATED"/>
    <property type="match status" value="1"/>
</dbReference>
<keyword evidence="1" id="KW-0812">Transmembrane</keyword>
<accession>A0A1W1W729</accession>
<evidence type="ECO:0000313" key="2">
    <source>
        <dbReference type="EMBL" id="SMC01929.1"/>
    </source>
</evidence>
<keyword evidence="1" id="KW-0472">Membrane</keyword>
<evidence type="ECO:0000256" key="1">
    <source>
        <dbReference type="SAM" id="Phobius"/>
    </source>
</evidence>
<dbReference type="PANTHER" id="PTHR35531:SF1">
    <property type="entry name" value="INNER MEMBRANE PROTEIN YBCI-RELATED"/>
    <property type="match status" value="1"/>
</dbReference>
<keyword evidence="1" id="KW-1133">Transmembrane helix</keyword>
<sequence>MTGQTHIVAGVAAAAVVATITHHSLTPALIVCGGIGGLAPDLDHPEALLTRHVPGISWVVRMGQAAGWWRHRGLWHSLLFWMGTLILVPVLGRLMLHGLWAVGVGLGHPESVTWLRHLWGSGSDWGWGAGYLSHMLIDTWNTTGVQWFWPVRLWVHSPVPNILVGTWPETLIRWGIQGALILWRPELGILVVASSWGIYQSIHWI</sequence>
<protein>
    <submittedName>
        <fullName evidence="2">Inner membrane protein</fullName>
    </submittedName>
</protein>
<dbReference type="InterPro" id="IPR007404">
    <property type="entry name" value="YdjM-like"/>
</dbReference>
<keyword evidence="3" id="KW-1185">Reference proteome</keyword>
<dbReference type="AlphaFoldDB" id="A0A1W1W729"/>
<dbReference type="EMBL" id="FWWY01000001">
    <property type="protein sequence ID" value="SMC01929.1"/>
    <property type="molecule type" value="Genomic_DNA"/>
</dbReference>
<feature type="transmembrane region" description="Helical" evidence="1">
    <location>
        <begin position="78"/>
        <end position="96"/>
    </location>
</feature>
<organism evidence="2 3">
    <name type="scientific">Sulfobacillus thermosulfidooxidans (strain DSM 9293 / VKM B-1269 / AT-1)</name>
    <dbReference type="NCBI Taxonomy" id="929705"/>
    <lineage>
        <taxon>Bacteria</taxon>
        <taxon>Bacillati</taxon>
        <taxon>Bacillota</taxon>
        <taxon>Clostridia</taxon>
        <taxon>Eubacteriales</taxon>
        <taxon>Clostridiales Family XVII. Incertae Sedis</taxon>
        <taxon>Sulfobacillus</taxon>
    </lineage>
</organism>
<dbReference type="Pfam" id="PF04307">
    <property type="entry name" value="YdjM"/>
    <property type="match status" value="1"/>
</dbReference>
<evidence type="ECO:0000313" key="3">
    <source>
        <dbReference type="Proteomes" id="UP000192660"/>
    </source>
</evidence>
<proteinExistence type="predicted"/>
<gene>
    <name evidence="2" type="ORF">SAMN00768000_0161</name>
</gene>
<reference evidence="3" key="1">
    <citation type="submission" date="2017-04" db="EMBL/GenBank/DDBJ databases">
        <authorList>
            <person name="Varghese N."/>
            <person name="Submissions S."/>
        </authorList>
    </citation>
    <scope>NUCLEOTIDE SEQUENCE [LARGE SCALE GENOMIC DNA]</scope>
    <source>
        <strain evidence="3">DSM 9293</strain>
    </source>
</reference>
<name>A0A1W1W729_SULTA</name>
<dbReference type="OrthoDB" id="5459053at2"/>